<reference evidence="2" key="1">
    <citation type="submission" date="2017-11" db="EMBL/GenBank/DDBJ databases">
        <authorList>
            <person name="Kajale S.C."/>
            <person name="Sharma A."/>
        </authorList>
    </citation>
    <scope>NUCLEOTIDE SEQUENCE</scope>
    <source>
        <strain evidence="2">LS1_42</strain>
    </source>
</reference>
<dbReference type="Pfam" id="PF24396">
    <property type="entry name" value="DUF7541"/>
    <property type="match status" value="1"/>
</dbReference>
<keyword evidence="3" id="KW-1185">Reference proteome</keyword>
<comment type="caution">
    <text evidence="2">The sequence shown here is derived from an EMBL/GenBank/DDBJ whole genome shotgun (WGS) entry which is preliminary data.</text>
</comment>
<dbReference type="OrthoDB" id="206484at2157"/>
<protein>
    <recommendedName>
        <fullName evidence="4">Cox cluster protein</fullName>
    </recommendedName>
</protein>
<dbReference type="InterPro" id="IPR055963">
    <property type="entry name" value="DUF7541"/>
</dbReference>
<evidence type="ECO:0000256" key="1">
    <source>
        <dbReference type="SAM" id="Phobius"/>
    </source>
</evidence>
<dbReference type="RefSeq" id="WP_148856440.1">
    <property type="nucleotide sequence ID" value="NZ_PHNJ01000001.1"/>
</dbReference>
<dbReference type="AlphaFoldDB" id="A0A8J8Q863"/>
<keyword evidence="1" id="KW-1133">Transmembrane helix</keyword>
<evidence type="ECO:0000313" key="3">
    <source>
        <dbReference type="Proteomes" id="UP000766904"/>
    </source>
</evidence>
<proteinExistence type="predicted"/>
<keyword evidence="1" id="KW-0472">Membrane</keyword>
<evidence type="ECO:0008006" key="4">
    <source>
        <dbReference type="Google" id="ProtNLM"/>
    </source>
</evidence>
<evidence type="ECO:0000313" key="2">
    <source>
        <dbReference type="EMBL" id="TYL40603.1"/>
    </source>
</evidence>
<dbReference type="EMBL" id="PHNJ01000001">
    <property type="protein sequence ID" value="TYL40603.1"/>
    <property type="molecule type" value="Genomic_DNA"/>
</dbReference>
<feature type="transmembrane region" description="Helical" evidence="1">
    <location>
        <begin position="36"/>
        <end position="55"/>
    </location>
</feature>
<dbReference type="Proteomes" id="UP000766904">
    <property type="component" value="Unassembled WGS sequence"/>
</dbReference>
<feature type="transmembrane region" description="Helical" evidence="1">
    <location>
        <begin position="98"/>
        <end position="122"/>
    </location>
</feature>
<organism evidence="2 3">
    <name type="scientific">Natronococcus pandeyae</name>
    <dbReference type="NCBI Taxonomy" id="2055836"/>
    <lineage>
        <taxon>Archaea</taxon>
        <taxon>Methanobacteriati</taxon>
        <taxon>Methanobacteriota</taxon>
        <taxon>Stenosarchaea group</taxon>
        <taxon>Halobacteria</taxon>
        <taxon>Halobacteriales</taxon>
        <taxon>Natrialbaceae</taxon>
        <taxon>Natronococcus</taxon>
    </lineage>
</organism>
<keyword evidence="1" id="KW-0812">Transmembrane</keyword>
<name>A0A8J8Q863_9EURY</name>
<sequence length="127" mass="12859">MADHSTGTEGPTTSSPWPVLVAVGLVLSEVGVLVDLFPIAVGGIVLFVASITGFVTESGHVSSPWPLAIGLGLVFVALGSLLYAIGTELVTVAGSEQLFGLVTRGISIAVAGVVTVVGAILLRYRNT</sequence>
<accession>A0A8J8Q863</accession>
<gene>
    <name evidence="2" type="ORF">CV102_03270</name>
</gene>
<feature type="transmembrane region" description="Helical" evidence="1">
    <location>
        <begin position="67"/>
        <end position="86"/>
    </location>
</feature>